<evidence type="ECO:0000313" key="4">
    <source>
        <dbReference type="Proteomes" id="UP000564964"/>
    </source>
</evidence>
<gene>
    <name evidence="2" type="ORF">HA252_03460</name>
    <name evidence="3" type="ORF">J4203_06660</name>
</gene>
<evidence type="ECO:0000256" key="1">
    <source>
        <dbReference type="SAM" id="MobiDB-lite"/>
    </source>
</evidence>
<comment type="caution">
    <text evidence="2">The sequence shown here is derived from an EMBL/GenBank/DDBJ whole genome shotgun (WGS) entry which is preliminary data.</text>
</comment>
<reference evidence="3" key="2">
    <citation type="submission" date="2021-03" db="EMBL/GenBank/DDBJ databases">
        <authorList>
            <person name="Jaffe A."/>
        </authorList>
    </citation>
    <scope>NUCLEOTIDE SEQUENCE</scope>
    <source>
        <strain evidence="3">RIFCSPLOWO2_01_FULL_58_19</strain>
    </source>
</reference>
<organism evidence="2 4">
    <name type="scientific">Candidatus Iainarchaeum sp</name>
    <dbReference type="NCBI Taxonomy" id="3101447"/>
    <lineage>
        <taxon>Archaea</taxon>
        <taxon>Candidatus Iainarchaeota</taxon>
        <taxon>Candidatus Iainarchaeia</taxon>
        <taxon>Candidatus Iainarchaeales</taxon>
        <taxon>Candidatus Iainarchaeaceae</taxon>
        <taxon>Candidatus Iainarchaeum</taxon>
    </lineage>
</organism>
<protein>
    <submittedName>
        <fullName evidence="2">Uncharacterized protein</fullName>
    </submittedName>
</protein>
<reference evidence="4" key="1">
    <citation type="journal article" date="2020" name="bioRxiv">
        <title>A rank-normalized archaeal taxonomy based on genome phylogeny resolves widespread incomplete and uneven classifications.</title>
        <authorList>
            <person name="Rinke C."/>
            <person name="Chuvochina M."/>
            <person name="Mussig A.J."/>
            <person name="Chaumeil P.-A."/>
            <person name="Waite D.W."/>
            <person name="Whitman W.B."/>
            <person name="Parks D.H."/>
            <person name="Hugenholtz P."/>
        </authorList>
    </citation>
    <scope>NUCLEOTIDE SEQUENCE [LARGE SCALE GENOMIC DNA]</scope>
</reference>
<evidence type="ECO:0000313" key="3">
    <source>
        <dbReference type="EMBL" id="MBS3063514.1"/>
    </source>
</evidence>
<feature type="compositionally biased region" description="Basic and acidic residues" evidence="1">
    <location>
        <begin position="24"/>
        <end position="47"/>
    </location>
</feature>
<dbReference type="Proteomes" id="UP000564964">
    <property type="component" value="Unassembled WGS sequence"/>
</dbReference>
<name>A0A7J4JMG9_9ARCH</name>
<accession>A0A7J4JMG9</accession>
<dbReference type="EMBL" id="JAGVWE010000005">
    <property type="protein sequence ID" value="MBS3063514.1"/>
    <property type="molecule type" value="Genomic_DNA"/>
</dbReference>
<sequence length="96" mass="11046">MAYKLPGKPWGHAPWKQRKNQGMEGRRVRKLEDNEARAARDSAERRRAQQSLLHGLSPEHKRALLAELFANGLKPRDQRRPQTEIVAAYKASHGLR</sequence>
<dbReference type="AlphaFoldDB" id="A0A7J4JMG9"/>
<dbReference type="EMBL" id="DUGH01000083">
    <property type="protein sequence ID" value="HIH16436.1"/>
    <property type="molecule type" value="Genomic_DNA"/>
</dbReference>
<reference evidence="3" key="3">
    <citation type="submission" date="2021-05" db="EMBL/GenBank/DDBJ databases">
        <title>Protein family content uncovers lineage relationships and bacterial pathway maintenance mechanisms in DPANN archaea.</title>
        <authorList>
            <person name="Castelle C.J."/>
            <person name="Meheust R."/>
            <person name="Jaffe A.L."/>
            <person name="Seitz K."/>
            <person name="Gong X."/>
            <person name="Baker B.J."/>
            <person name="Banfield J.F."/>
        </authorList>
    </citation>
    <scope>NUCLEOTIDE SEQUENCE</scope>
    <source>
        <strain evidence="3">RIFCSPLOWO2_01_FULL_58_19</strain>
    </source>
</reference>
<feature type="region of interest" description="Disordered" evidence="1">
    <location>
        <begin position="1"/>
        <end position="55"/>
    </location>
</feature>
<evidence type="ECO:0000313" key="2">
    <source>
        <dbReference type="EMBL" id="HIH16436.1"/>
    </source>
</evidence>
<proteinExistence type="predicted"/>
<dbReference type="Proteomes" id="UP000678237">
    <property type="component" value="Unassembled WGS sequence"/>
</dbReference>